<dbReference type="GO" id="GO:0004674">
    <property type="term" value="F:protein serine/threonine kinase activity"/>
    <property type="evidence" value="ECO:0007669"/>
    <property type="project" value="UniProtKB-KW"/>
</dbReference>
<keyword evidence="12" id="KW-1185">Reference proteome</keyword>
<sequence length="429" mass="48975">MSDSLPPTPPSRAPNDDERRFETISSPCEWIEDYHPGGYHPYKILRKLGDCSFSTVWLARDLKNSTYVALKILVSEISESTRELQILRYITKEAPDDGNRYITQLLDEFQHLGPNGVHTCLVFEHMGPSVNSMVEELPQFKPRRRGMKVRYPPWMAKRILKQALEGLTFLHKHGIAHGDFQPGNMLFALDNIDAKPEEELRQEENEKTESTSPPVKRLDGKKDLWTPRYLYNAQPLTPFTPYEEGFTIKLSDMGGAYFFTDPPNKPVTPTGLRAPELILAETGAAHDNKTLDIWSFGCLVFELMTDQPLCCVPGSDFEDDEHLLVLTERLGALPNALFEQWKTASRYFTPDKKLFNSALGGVKEGEEPLILEERSMEESFDEAGPEIDEEEARKVKMLIRRILQYDPAKRPSTADILRDPWFSESNLPL</sequence>
<evidence type="ECO:0000256" key="1">
    <source>
        <dbReference type="ARBA" id="ARBA00012513"/>
    </source>
</evidence>
<evidence type="ECO:0000256" key="6">
    <source>
        <dbReference type="ARBA" id="ARBA00022840"/>
    </source>
</evidence>
<evidence type="ECO:0000313" key="12">
    <source>
        <dbReference type="Proteomes" id="UP001172155"/>
    </source>
</evidence>
<dbReference type="PANTHER" id="PTHR47634:SF9">
    <property type="entry name" value="PROTEIN KINASE DOMAIN-CONTAINING PROTEIN-RELATED"/>
    <property type="match status" value="1"/>
</dbReference>
<comment type="catalytic activity">
    <reaction evidence="7">
        <text>L-threonyl-[protein] + ATP = O-phospho-L-threonyl-[protein] + ADP + H(+)</text>
        <dbReference type="Rhea" id="RHEA:46608"/>
        <dbReference type="Rhea" id="RHEA-COMP:11060"/>
        <dbReference type="Rhea" id="RHEA-COMP:11605"/>
        <dbReference type="ChEBI" id="CHEBI:15378"/>
        <dbReference type="ChEBI" id="CHEBI:30013"/>
        <dbReference type="ChEBI" id="CHEBI:30616"/>
        <dbReference type="ChEBI" id="CHEBI:61977"/>
        <dbReference type="ChEBI" id="CHEBI:456216"/>
        <dbReference type="EC" id="2.7.11.1"/>
    </reaction>
</comment>
<accession>A0AA40F9W4</accession>
<proteinExistence type="predicted"/>
<dbReference type="Gene3D" id="3.30.200.20">
    <property type="entry name" value="Phosphorylase Kinase, domain 1"/>
    <property type="match status" value="1"/>
</dbReference>
<keyword evidence="2" id="KW-0723">Serine/threonine-protein kinase</keyword>
<evidence type="ECO:0000256" key="7">
    <source>
        <dbReference type="ARBA" id="ARBA00047899"/>
    </source>
</evidence>
<dbReference type="CDD" id="cd05118">
    <property type="entry name" value="STKc_CMGC"/>
    <property type="match status" value="1"/>
</dbReference>
<dbReference type="InterPro" id="IPR000719">
    <property type="entry name" value="Prot_kinase_dom"/>
</dbReference>
<dbReference type="PANTHER" id="PTHR47634">
    <property type="entry name" value="PROTEIN KINASE DOMAIN-CONTAINING PROTEIN-RELATED"/>
    <property type="match status" value="1"/>
</dbReference>
<dbReference type="SMART" id="SM00220">
    <property type="entry name" value="S_TKc"/>
    <property type="match status" value="1"/>
</dbReference>
<gene>
    <name evidence="11" type="ORF">B0T18DRAFT_424241</name>
</gene>
<dbReference type="EC" id="2.7.11.1" evidence="1"/>
<dbReference type="GO" id="GO:0050684">
    <property type="term" value="P:regulation of mRNA processing"/>
    <property type="evidence" value="ECO:0007669"/>
    <property type="project" value="TreeGrafter"/>
</dbReference>
<dbReference type="SUPFAM" id="SSF56112">
    <property type="entry name" value="Protein kinase-like (PK-like)"/>
    <property type="match status" value="1"/>
</dbReference>
<reference evidence="11" key="1">
    <citation type="submission" date="2023-06" db="EMBL/GenBank/DDBJ databases">
        <title>Genome-scale phylogeny and comparative genomics of the fungal order Sordariales.</title>
        <authorList>
            <consortium name="Lawrence Berkeley National Laboratory"/>
            <person name="Hensen N."/>
            <person name="Bonometti L."/>
            <person name="Westerberg I."/>
            <person name="Brannstrom I.O."/>
            <person name="Guillou S."/>
            <person name="Cros-Aarteil S."/>
            <person name="Calhoun S."/>
            <person name="Haridas S."/>
            <person name="Kuo A."/>
            <person name="Mondo S."/>
            <person name="Pangilinan J."/>
            <person name="Riley R."/>
            <person name="LaButti K."/>
            <person name="Andreopoulos B."/>
            <person name="Lipzen A."/>
            <person name="Chen C."/>
            <person name="Yanf M."/>
            <person name="Daum C."/>
            <person name="Ng V."/>
            <person name="Clum A."/>
            <person name="Steindorff A."/>
            <person name="Ohm R."/>
            <person name="Martin F."/>
            <person name="Silar P."/>
            <person name="Natvig D."/>
            <person name="Lalanne C."/>
            <person name="Gautier V."/>
            <person name="Ament-velasquez S.L."/>
            <person name="Kruys A."/>
            <person name="Hutchinson M.I."/>
            <person name="Powell A.J."/>
            <person name="Barry K."/>
            <person name="Miller A.N."/>
            <person name="Grigoriev I.V."/>
            <person name="Debuchy R."/>
            <person name="Gladieux P."/>
            <person name="Thoren M.H."/>
            <person name="Johannesson H."/>
        </authorList>
    </citation>
    <scope>NUCLEOTIDE SEQUENCE</scope>
    <source>
        <strain evidence="11">SMH3187-1</strain>
    </source>
</reference>
<dbReference type="Gene3D" id="1.10.510.10">
    <property type="entry name" value="Transferase(Phosphotransferase) domain 1"/>
    <property type="match status" value="1"/>
</dbReference>
<keyword evidence="3" id="KW-0808">Transferase</keyword>
<evidence type="ECO:0000256" key="9">
    <source>
        <dbReference type="SAM" id="MobiDB-lite"/>
    </source>
</evidence>
<comment type="catalytic activity">
    <reaction evidence="8">
        <text>L-seryl-[protein] + ATP = O-phospho-L-seryl-[protein] + ADP + H(+)</text>
        <dbReference type="Rhea" id="RHEA:17989"/>
        <dbReference type="Rhea" id="RHEA-COMP:9863"/>
        <dbReference type="Rhea" id="RHEA-COMP:11604"/>
        <dbReference type="ChEBI" id="CHEBI:15378"/>
        <dbReference type="ChEBI" id="CHEBI:29999"/>
        <dbReference type="ChEBI" id="CHEBI:30616"/>
        <dbReference type="ChEBI" id="CHEBI:83421"/>
        <dbReference type="ChEBI" id="CHEBI:456216"/>
        <dbReference type="EC" id="2.7.11.1"/>
    </reaction>
</comment>
<comment type="caution">
    <text evidence="11">The sequence shown here is derived from an EMBL/GenBank/DDBJ whole genome shotgun (WGS) entry which is preliminary data.</text>
</comment>
<dbReference type="InterPro" id="IPR011009">
    <property type="entry name" value="Kinase-like_dom_sf"/>
</dbReference>
<evidence type="ECO:0000256" key="3">
    <source>
        <dbReference type="ARBA" id="ARBA00022679"/>
    </source>
</evidence>
<dbReference type="EMBL" id="JAUKUD010000001">
    <property type="protein sequence ID" value="KAK0753745.1"/>
    <property type="molecule type" value="Genomic_DNA"/>
</dbReference>
<dbReference type="GO" id="GO:0000245">
    <property type="term" value="P:spliceosomal complex assembly"/>
    <property type="evidence" value="ECO:0007669"/>
    <property type="project" value="TreeGrafter"/>
</dbReference>
<evidence type="ECO:0000259" key="10">
    <source>
        <dbReference type="PROSITE" id="PS50011"/>
    </source>
</evidence>
<name>A0AA40F9W4_9PEZI</name>
<evidence type="ECO:0000256" key="5">
    <source>
        <dbReference type="ARBA" id="ARBA00022777"/>
    </source>
</evidence>
<feature type="domain" description="Protein kinase" evidence="10">
    <location>
        <begin position="42"/>
        <end position="422"/>
    </location>
</feature>
<keyword evidence="4" id="KW-0547">Nucleotide-binding</keyword>
<evidence type="ECO:0000256" key="8">
    <source>
        <dbReference type="ARBA" id="ARBA00048679"/>
    </source>
</evidence>
<dbReference type="PROSITE" id="PS50011">
    <property type="entry name" value="PROTEIN_KINASE_DOM"/>
    <property type="match status" value="1"/>
</dbReference>
<organism evidence="11 12">
    <name type="scientific">Schizothecium vesticola</name>
    <dbReference type="NCBI Taxonomy" id="314040"/>
    <lineage>
        <taxon>Eukaryota</taxon>
        <taxon>Fungi</taxon>
        <taxon>Dikarya</taxon>
        <taxon>Ascomycota</taxon>
        <taxon>Pezizomycotina</taxon>
        <taxon>Sordariomycetes</taxon>
        <taxon>Sordariomycetidae</taxon>
        <taxon>Sordariales</taxon>
        <taxon>Schizotheciaceae</taxon>
        <taxon>Schizothecium</taxon>
    </lineage>
</organism>
<feature type="compositionally biased region" description="Basic and acidic residues" evidence="9">
    <location>
        <begin position="198"/>
        <end position="209"/>
    </location>
</feature>
<evidence type="ECO:0000313" key="11">
    <source>
        <dbReference type="EMBL" id="KAK0753745.1"/>
    </source>
</evidence>
<dbReference type="InterPro" id="IPR051334">
    <property type="entry name" value="SRPK"/>
</dbReference>
<dbReference type="GO" id="GO:0005524">
    <property type="term" value="F:ATP binding"/>
    <property type="evidence" value="ECO:0007669"/>
    <property type="project" value="UniProtKB-KW"/>
</dbReference>
<evidence type="ECO:0000256" key="4">
    <source>
        <dbReference type="ARBA" id="ARBA00022741"/>
    </source>
</evidence>
<dbReference type="Pfam" id="PF00069">
    <property type="entry name" value="Pkinase"/>
    <property type="match status" value="2"/>
</dbReference>
<dbReference type="Proteomes" id="UP001172155">
    <property type="component" value="Unassembled WGS sequence"/>
</dbReference>
<keyword evidence="5 11" id="KW-0418">Kinase</keyword>
<evidence type="ECO:0000256" key="2">
    <source>
        <dbReference type="ARBA" id="ARBA00022527"/>
    </source>
</evidence>
<feature type="region of interest" description="Disordered" evidence="9">
    <location>
        <begin position="198"/>
        <end position="218"/>
    </location>
</feature>
<dbReference type="AlphaFoldDB" id="A0AA40F9W4"/>
<keyword evidence="6" id="KW-0067">ATP-binding</keyword>
<protein>
    <recommendedName>
        <fullName evidence="1">non-specific serine/threonine protein kinase</fullName>
        <ecNumber evidence="1">2.7.11.1</ecNumber>
    </recommendedName>
</protein>